<name>A0A427Y405_9TREE</name>
<dbReference type="SUPFAM" id="SSF53474">
    <property type="entry name" value="alpha/beta-Hydrolases"/>
    <property type="match status" value="1"/>
</dbReference>
<dbReference type="InterPro" id="IPR000073">
    <property type="entry name" value="AB_hydrolase_1"/>
</dbReference>
<dbReference type="Proteomes" id="UP000279236">
    <property type="component" value="Unassembled WGS sequence"/>
</dbReference>
<gene>
    <name evidence="2" type="ORF">EHS24_003992</name>
</gene>
<dbReference type="RefSeq" id="XP_028478597.1">
    <property type="nucleotide sequence ID" value="XM_028619625.1"/>
</dbReference>
<dbReference type="Gene3D" id="3.40.50.1820">
    <property type="entry name" value="alpha/beta hydrolase"/>
    <property type="match status" value="1"/>
</dbReference>
<feature type="domain" description="AB hydrolase-1" evidence="1">
    <location>
        <begin position="7"/>
        <end position="248"/>
    </location>
</feature>
<keyword evidence="3" id="KW-1185">Reference proteome</keyword>
<dbReference type="InterPro" id="IPR029058">
    <property type="entry name" value="AB_hydrolase_fold"/>
</dbReference>
<sequence length="266" mass="28104">MTLKPTIILVPGCWYPTATYDKLVAALSTRGLKSVPVVLPSSSTGSRDASFLDDITAVRTVILAETTAGRDVVVVAHSYGGMPAYSASKGLTVGSPSPLTAAEGGTGKVIGFVLLASGFNLPGMSFLDPFGGVPPPTWKANTETGFAELLADPVDMFFHDLPVEEAKAWTAQLGKQSLLALSKGGEHSYASWTEAPNYYVLTAEDHALPPALQRFGIDFGKQKGVDVTVHELQTSHSPQLSKPDETAAIIAEAADEFVVKKAKRTE</sequence>
<protein>
    <recommendedName>
        <fullName evidence="1">AB hydrolase-1 domain-containing protein</fullName>
    </recommendedName>
</protein>
<evidence type="ECO:0000313" key="2">
    <source>
        <dbReference type="EMBL" id="RSH85812.1"/>
    </source>
</evidence>
<comment type="caution">
    <text evidence="2">The sequence shown here is derived from an EMBL/GenBank/DDBJ whole genome shotgun (WGS) entry which is preliminary data.</text>
</comment>
<dbReference type="PANTHER" id="PTHR37017:SF3">
    <property type="entry name" value="AB HYDROLASE-1 DOMAIN-CONTAINING PROTEIN"/>
    <property type="match status" value="1"/>
</dbReference>
<evidence type="ECO:0000313" key="3">
    <source>
        <dbReference type="Proteomes" id="UP000279236"/>
    </source>
</evidence>
<dbReference type="STRING" id="105984.A0A427Y405"/>
<evidence type="ECO:0000259" key="1">
    <source>
        <dbReference type="Pfam" id="PF12697"/>
    </source>
</evidence>
<dbReference type="InterPro" id="IPR052897">
    <property type="entry name" value="Sec-Metab_Biosynth_Hydrolase"/>
</dbReference>
<dbReference type="GeneID" id="39588535"/>
<dbReference type="EMBL" id="RSCE01000002">
    <property type="protein sequence ID" value="RSH85812.1"/>
    <property type="molecule type" value="Genomic_DNA"/>
</dbReference>
<dbReference type="PANTHER" id="PTHR37017">
    <property type="entry name" value="AB HYDROLASE-1 DOMAIN-CONTAINING PROTEIN-RELATED"/>
    <property type="match status" value="1"/>
</dbReference>
<organism evidence="2 3">
    <name type="scientific">Apiotrichum porosum</name>
    <dbReference type="NCBI Taxonomy" id="105984"/>
    <lineage>
        <taxon>Eukaryota</taxon>
        <taxon>Fungi</taxon>
        <taxon>Dikarya</taxon>
        <taxon>Basidiomycota</taxon>
        <taxon>Agaricomycotina</taxon>
        <taxon>Tremellomycetes</taxon>
        <taxon>Trichosporonales</taxon>
        <taxon>Trichosporonaceae</taxon>
        <taxon>Apiotrichum</taxon>
    </lineage>
</organism>
<reference evidence="2 3" key="1">
    <citation type="submission" date="2018-11" db="EMBL/GenBank/DDBJ databases">
        <title>Genome sequence of Apiotrichum porosum DSM 27194.</title>
        <authorList>
            <person name="Aliyu H."/>
            <person name="Gorte O."/>
            <person name="Ochsenreither K."/>
        </authorList>
    </citation>
    <scope>NUCLEOTIDE SEQUENCE [LARGE SCALE GENOMIC DNA]</scope>
    <source>
        <strain evidence="2 3">DSM 27194</strain>
    </source>
</reference>
<dbReference type="OrthoDB" id="1263307at2759"/>
<dbReference type="AlphaFoldDB" id="A0A427Y405"/>
<proteinExistence type="predicted"/>
<accession>A0A427Y405</accession>
<dbReference type="Pfam" id="PF12697">
    <property type="entry name" value="Abhydrolase_6"/>
    <property type="match status" value="1"/>
</dbReference>